<dbReference type="Gene3D" id="3.90.70.10">
    <property type="entry name" value="Cysteine proteinases"/>
    <property type="match status" value="1"/>
</dbReference>
<dbReference type="EMBL" id="CP118390">
    <property type="protein sequence ID" value="WDU89747.1"/>
    <property type="molecule type" value="Genomic_DNA"/>
</dbReference>
<evidence type="ECO:0000313" key="2">
    <source>
        <dbReference type="Proteomes" id="UP001223683"/>
    </source>
</evidence>
<evidence type="ECO:0000313" key="1">
    <source>
        <dbReference type="EMBL" id="WDU89747.1"/>
    </source>
</evidence>
<dbReference type="GeneID" id="72528846"/>
<dbReference type="AlphaFoldDB" id="A0AAQ3BZL8"/>
<protein>
    <submittedName>
        <fullName evidence="1">Papain-like cysteine protease family protein</fullName>
    </submittedName>
</protein>
<gene>
    <name evidence="1" type="ORF">PWJ79_09760</name>
</gene>
<keyword evidence="1" id="KW-0645">Protease</keyword>
<dbReference type="RefSeq" id="WP_012848874.1">
    <property type="nucleotide sequence ID" value="NC_013508.1"/>
</dbReference>
<dbReference type="GO" id="GO:0006508">
    <property type="term" value="P:proteolysis"/>
    <property type="evidence" value="ECO:0007669"/>
    <property type="project" value="UniProtKB-KW"/>
</dbReference>
<dbReference type="InterPro" id="IPR022118">
    <property type="entry name" value="Peptidase_C70_AvrRpt2"/>
</dbReference>
<keyword evidence="1" id="KW-0378">Hydrolase</keyword>
<dbReference type="Proteomes" id="UP001223683">
    <property type="component" value="Chromosome"/>
</dbReference>
<sequence length="173" mass="20055">MDFFYKVEMFNQWRPGVGGVIDLNCGWYCQDALLKWYCKKNYLPSDIFTKTAKCNRMSFGFDPEESFCQKINIINKPEKYKEELLRHGPIIAAIKSRIPGLNLGHYVLIVGVRVKQNEIIIYNPLSINLHSVRKSKPTVMKFKQFMAILEGTLILNQFSVNCAMKMQPLLEPN</sequence>
<proteinExistence type="predicted"/>
<name>A0AAQ3BZL8_EDWPI</name>
<dbReference type="GO" id="GO:0008233">
    <property type="term" value="F:peptidase activity"/>
    <property type="evidence" value="ECO:0007669"/>
    <property type="project" value="UniProtKB-KW"/>
</dbReference>
<reference evidence="1" key="1">
    <citation type="submission" date="2022-10" db="EMBL/GenBank/DDBJ databases">
        <title>Complete genome of Ep21-8.</title>
        <authorList>
            <person name="Kang Y.-R."/>
            <person name="Kim D.-H."/>
        </authorList>
    </citation>
    <scope>NUCLEOTIDE SEQUENCE</scope>
    <source>
        <strain evidence="1">Ep21-8</strain>
    </source>
</reference>
<organism evidence="1 2">
    <name type="scientific">Edwardsiella piscicida</name>
    <dbReference type="NCBI Taxonomy" id="1263550"/>
    <lineage>
        <taxon>Bacteria</taxon>
        <taxon>Pseudomonadati</taxon>
        <taxon>Pseudomonadota</taxon>
        <taxon>Gammaproteobacteria</taxon>
        <taxon>Enterobacterales</taxon>
        <taxon>Hafniaceae</taxon>
        <taxon>Edwardsiella</taxon>
    </lineage>
</organism>
<dbReference type="Pfam" id="PF12385">
    <property type="entry name" value="Peptidase_C70"/>
    <property type="match status" value="1"/>
</dbReference>
<accession>A0AAQ3BZL8</accession>